<feature type="region of interest" description="Disordered" evidence="1">
    <location>
        <begin position="1"/>
        <end position="29"/>
    </location>
</feature>
<evidence type="ECO:0000313" key="2">
    <source>
        <dbReference type="EMBL" id="SDD40707.1"/>
    </source>
</evidence>
<sequence>MSAAVAGCGVPQQPEDPRPPTPTAGLSSGAWLEVTGAWPERVTLPLEASPECIRRGGPHTGAARSFTAKTSDFAEYDAGGENSGRDFDVQVHVPDVSSYPDESPSVTIVFSDKQGRHFRMGAEDGQGATITANDHDPAVTFEVTGDATSIDADPVLIRAAGQIRCESFVDK</sequence>
<dbReference type="Proteomes" id="UP000199417">
    <property type="component" value="Unassembled WGS sequence"/>
</dbReference>
<evidence type="ECO:0000256" key="1">
    <source>
        <dbReference type="SAM" id="MobiDB-lite"/>
    </source>
</evidence>
<dbReference type="AlphaFoldDB" id="A0A1G6UJG6"/>
<protein>
    <submittedName>
        <fullName evidence="2">Uncharacterized protein</fullName>
    </submittedName>
</protein>
<evidence type="ECO:0000313" key="3">
    <source>
        <dbReference type="Proteomes" id="UP000199417"/>
    </source>
</evidence>
<gene>
    <name evidence="2" type="ORF">SAMN05444580_104192</name>
</gene>
<dbReference type="EMBL" id="FNAB01000004">
    <property type="protein sequence ID" value="SDD40707.1"/>
    <property type="molecule type" value="Genomic_DNA"/>
</dbReference>
<proteinExistence type="predicted"/>
<reference evidence="2 3" key="1">
    <citation type="submission" date="2016-10" db="EMBL/GenBank/DDBJ databases">
        <authorList>
            <person name="de Groot N.N."/>
        </authorList>
    </citation>
    <scope>NUCLEOTIDE SEQUENCE [LARGE SCALE GENOMIC DNA]</scope>
    <source>
        <strain evidence="2 3">JCM 11308</strain>
    </source>
</reference>
<keyword evidence="3" id="KW-1185">Reference proteome</keyword>
<name>A0A1G6UJG6_9NOCA</name>
<accession>A0A1G6UJG6</accession>
<organism evidence="2 3">
    <name type="scientific">Rhodococcus tukisamuensis</name>
    <dbReference type="NCBI Taxonomy" id="168276"/>
    <lineage>
        <taxon>Bacteria</taxon>
        <taxon>Bacillati</taxon>
        <taxon>Actinomycetota</taxon>
        <taxon>Actinomycetes</taxon>
        <taxon>Mycobacteriales</taxon>
        <taxon>Nocardiaceae</taxon>
        <taxon>Rhodococcus</taxon>
    </lineage>
</organism>